<dbReference type="AlphaFoldDB" id="A0A1I3ATT8"/>
<evidence type="ECO:0000313" key="3">
    <source>
        <dbReference type="Proteomes" id="UP000199518"/>
    </source>
</evidence>
<dbReference type="RefSeq" id="WP_092046749.1">
    <property type="nucleotide sequence ID" value="NZ_FOQD01000001.1"/>
</dbReference>
<keyword evidence="1" id="KW-0812">Transmembrane</keyword>
<sequence>MMNLPHRVNRISFRREDFRVSLDRPFIPVMIGALLLTEILVILPGNGSLHTALLVIPIAVLALCATLLTLMSLRYHLEVGPDGIDCYDLWVRPRHTNWNAVTNTRFYRFFGLNYMVIQVPGRRRPMWIPLFVQRYDLFREMVLTYAHNDQVLEQKLDQVA</sequence>
<name>A0A1I3ATT8_9PLAN</name>
<organism evidence="2 3">
    <name type="scientific">Planctomicrobium piriforme</name>
    <dbReference type="NCBI Taxonomy" id="1576369"/>
    <lineage>
        <taxon>Bacteria</taxon>
        <taxon>Pseudomonadati</taxon>
        <taxon>Planctomycetota</taxon>
        <taxon>Planctomycetia</taxon>
        <taxon>Planctomycetales</taxon>
        <taxon>Planctomycetaceae</taxon>
        <taxon>Planctomicrobium</taxon>
    </lineage>
</organism>
<gene>
    <name evidence="2" type="ORF">SAMN05421753_10159</name>
</gene>
<protein>
    <submittedName>
        <fullName evidence="2">Uncharacterized protein</fullName>
    </submittedName>
</protein>
<keyword evidence="3" id="KW-1185">Reference proteome</keyword>
<proteinExistence type="predicted"/>
<keyword evidence="1" id="KW-1133">Transmembrane helix</keyword>
<dbReference type="Proteomes" id="UP000199518">
    <property type="component" value="Unassembled WGS sequence"/>
</dbReference>
<evidence type="ECO:0000313" key="2">
    <source>
        <dbReference type="EMBL" id="SFH53538.1"/>
    </source>
</evidence>
<accession>A0A1I3ATT8</accession>
<feature type="transmembrane region" description="Helical" evidence="1">
    <location>
        <begin position="49"/>
        <end position="70"/>
    </location>
</feature>
<evidence type="ECO:0000256" key="1">
    <source>
        <dbReference type="SAM" id="Phobius"/>
    </source>
</evidence>
<keyword evidence="1" id="KW-0472">Membrane</keyword>
<feature type="transmembrane region" description="Helical" evidence="1">
    <location>
        <begin position="21"/>
        <end position="43"/>
    </location>
</feature>
<dbReference type="EMBL" id="FOQD01000001">
    <property type="protein sequence ID" value="SFH53538.1"/>
    <property type="molecule type" value="Genomic_DNA"/>
</dbReference>
<dbReference type="OrthoDB" id="286166at2"/>
<reference evidence="3" key="1">
    <citation type="submission" date="2016-10" db="EMBL/GenBank/DDBJ databases">
        <authorList>
            <person name="Varghese N."/>
            <person name="Submissions S."/>
        </authorList>
    </citation>
    <scope>NUCLEOTIDE SEQUENCE [LARGE SCALE GENOMIC DNA]</scope>
    <source>
        <strain evidence="3">DSM 26348</strain>
    </source>
</reference>